<feature type="compositionally biased region" description="Polar residues" evidence="1">
    <location>
        <begin position="8"/>
        <end position="21"/>
    </location>
</feature>
<reference evidence="3 4" key="1">
    <citation type="submission" date="2019-08" db="EMBL/GenBank/DDBJ databases">
        <authorList>
            <person name="Dhanesh K."/>
            <person name="Kumar G."/>
            <person name="Sasikala C."/>
            <person name="Venkata Ramana C."/>
        </authorList>
    </citation>
    <scope>NUCLEOTIDE SEQUENCE [LARGE SCALE GENOMIC DNA]</scope>
    <source>
        <strain evidence="3 4">JC645</strain>
    </source>
</reference>
<dbReference type="Gene3D" id="2.60.120.560">
    <property type="entry name" value="Exo-inulinase, domain 1"/>
    <property type="match status" value="1"/>
</dbReference>
<dbReference type="InterPro" id="IPR010496">
    <property type="entry name" value="AL/BT2_dom"/>
</dbReference>
<evidence type="ECO:0000313" key="4">
    <source>
        <dbReference type="Proteomes" id="UP000324479"/>
    </source>
</evidence>
<dbReference type="AlphaFoldDB" id="A0A5M6DIK4"/>
<gene>
    <name evidence="3" type="ORF">FYK55_00280</name>
</gene>
<feature type="region of interest" description="Disordered" evidence="1">
    <location>
        <begin position="1"/>
        <end position="23"/>
    </location>
</feature>
<feature type="domain" description="3-keto-alpha-glucoside-1,2-lyase/3-keto-2-hydroxy-glucal hydratase" evidence="2">
    <location>
        <begin position="144"/>
        <end position="322"/>
    </location>
</feature>
<dbReference type="Pfam" id="PF06439">
    <property type="entry name" value="3keto-disac_hyd"/>
    <property type="match status" value="1"/>
</dbReference>
<evidence type="ECO:0000256" key="1">
    <source>
        <dbReference type="SAM" id="MobiDB-lite"/>
    </source>
</evidence>
<keyword evidence="4" id="KW-1185">Reference proteome</keyword>
<proteinExistence type="predicted"/>
<accession>A0A5M6DIK4</accession>
<evidence type="ECO:0000259" key="2">
    <source>
        <dbReference type="Pfam" id="PF06439"/>
    </source>
</evidence>
<name>A0A5M6DIK4_9BACT</name>
<evidence type="ECO:0000313" key="3">
    <source>
        <dbReference type="EMBL" id="KAA5547321.1"/>
    </source>
</evidence>
<sequence length="339" mass="36876">MLLDVNTALGQDQPPESSSPEGSWAFTLPDGNPAWLNLQQSQGDWQGELLWSVGSARPVNAIEVHDGHVRFRRNLSWRPGGGEVVKRVAGPFHGQIFNDKLHLQVDQSEAESESSREETLKLVGDRIPPPPAKPDLSQVTFGKAIDLFNGKDLEGWTLSRPDKINGWHVEDGCLVNETPKQDFSAYGAYGNLMTTQHFDDFSLSIDYNVPAGGNSGIYLRGMYEAQVVDRDSPMQGIQGPGAIFGRLAPSANAGKPGGQWNTYVLTLVDRHITVVLNGQTVIDNQLLVGCTGGGLQANDALPGPILLQGDHTSVRYRNLQLRPVTDREAPGQDDGPNPR</sequence>
<protein>
    <submittedName>
        <fullName evidence="3">DUF1080 domain-containing protein</fullName>
    </submittedName>
</protein>
<dbReference type="EMBL" id="VWOX01000001">
    <property type="protein sequence ID" value="KAA5547321.1"/>
    <property type="molecule type" value="Genomic_DNA"/>
</dbReference>
<comment type="caution">
    <text evidence="3">The sequence shown here is derived from an EMBL/GenBank/DDBJ whole genome shotgun (WGS) entry which is preliminary data.</text>
</comment>
<dbReference type="GO" id="GO:0016787">
    <property type="term" value="F:hydrolase activity"/>
    <property type="evidence" value="ECO:0007669"/>
    <property type="project" value="InterPro"/>
</dbReference>
<dbReference type="Proteomes" id="UP000324479">
    <property type="component" value="Unassembled WGS sequence"/>
</dbReference>
<organism evidence="3 4">
    <name type="scientific">Roseiconus nitratireducens</name>
    <dbReference type="NCBI Taxonomy" id="2605748"/>
    <lineage>
        <taxon>Bacteria</taxon>
        <taxon>Pseudomonadati</taxon>
        <taxon>Planctomycetota</taxon>
        <taxon>Planctomycetia</taxon>
        <taxon>Pirellulales</taxon>
        <taxon>Pirellulaceae</taxon>
        <taxon>Roseiconus</taxon>
    </lineage>
</organism>